<dbReference type="Proteomes" id="UP000051804">
    <property type="component" value="Unassembled WGS sequence"/>
</dbReference>
<dbReference type="RefSeq" id="WP_054723159.1">
    <property type="nucleotide sequence ID" value="NZ_AZDJ01000016.1"/>
</dbReference>
<name>A0A0R1JPB8_9LACO</name>
<gene>
    <name evidence="2" type="ORF">FD02_GL001375</name>
</gene>
<organism evidence="2 3">
    <name type="scientific">Lacticaseibacillus nasuensis JCM 17158</name>
    <dbReference type="NCBI Taxonomy" id="1291734"/>
    <lineage>
        <taxon>Bacteria</taxon>
        <taxon>Bacillati</taxon>
        <taxon>Bacillota</taxon>
        <taxon>Bacilli</taxon>
        <taxon>Lactobacillales</taxon>
        <taxon>Lactobacillaceae</taxon>
        <taxon>Lacticaseibacillus</taxon>
    </lineage>
</organism>
<dbReference type="OrthoDB" id="1920380at2"/>
<dbReference type="EMBL" id="AZDJ01000016">
    <property type="protein sequence ID" value="KRK72955.1"/>
    <property type="molecule type" value="Genomic_DNA"/>
</dbReference>
<dbReference type="AlphaFoldDB" id="A0A0R1JPB8"/>
<protein>
    <submittedName>
        <fullName evidence="2">Uncharacterized protein</fullName>
    </submittedName>
</protein>
<dbReference type="STRING" id="1291734.FD02_GL001375"/>
<keyword evidence="1" id="KW-1133">Transmembrane helix</keyword>
<evidence type="ECO:0000313" key="3">
    <source>
        <dbReference type="Proteomes" id="UP000051804"/>
    </source>
</evidence>
<keyword evidence="1" id="KW-0812">Transmembrane</keyword>
<evidence type="ECO:0000313" key="2">
    <source>
        <dbReference type="EMBL" id="KRK72955.1"/>
    </source>
</evidence>
<comment type="caution">
    <text evidence="2">The sequence shown here is derived from an EMBL/GenBank/DDBJ whole genome shotgun (WGS) entry which is preliminary data.</text>
</comment>
<sequence length="297" mass="33163">MEQVAPQGLMDWYIRYTTVFRKRNTHKQKGLFLKSLEADIRGFRSDVAVDDFKLHEKDPYVYRNLYVGDMHRANTVICTYYDTPTTVWRPYRYFDVAQHAKTATAWIALSSFIYIALGFAFTALVGIPVLSHGPLLALWPIVTILAYIPYFLIMGQVTRGWPTRHTLVQNTSSVLALLDAAQHQTHPSVAFAFLDGGAANEAGLARLLRRKKGEATVYTVENIGAAGELYAVGANERRVARAQGFTPVNQAGDPRVVHLISATRSDQGFELTPAALKARQLNDANMEVLATFVESLR</sequence>
<feature type="transmembrane region" description="Helical" evidence="1">
    <location>
        <begin position="136"/>
        <end position="154"/>
    </location>
</feature>
<accession>A0A0R1JPB8</accession>
<evidence type="ECO:0000256" key="1">
    <source>
        <dbReference type="SAM" id="Phobius"/>
    </source>
</evidence>
<keyword evidence="1" id="KW-0472">Membrane</keyword>
<feature type="transmembrane region" description="Helical" evidence="1">
    <location>
        <begin position="106"/>
        <end position="130"/>
    </location>
</feature>
<reference evidence="2 3" key="1">
    <citation type="journal article" date="2015" name="Genome Announc.">
        <title>Expanding the biotechnology potential of lactobacilli through comparative genomics of 213 strains and associated genera.</title>
        <authorList>
            <person name="Sun Z."/>
            <person name="Harris H.M."/>
            <person name="McCann A."/>
            <person name="Guo C."/>
            <person name="Argimon S."/>
            <person name="Zhang W."/>
            <person name="Yang X."/>
            <person name="Jeffery I.B."/>
            <person name="Cooney J.C."/>
            <person name="Kagawa T.F."/>
            <person name="Liu W."/>
            <person name="Song Y."/>
            <person name="Salvetti E."/>
            <person name="Wrobel A."/>
            <person name="Rasinkangas P."/>
            <person name="Parkhill J."/>
            <person name="Rea M.C."/>
            <person name="O'Sullivan O."/>
            <person name="Ritari J."/>
            <person name="Douillard F.P."/>
            <person name="Paul Ross R."/>
            <person name="Yang R."/>
            <person name="Briner A.E."/>
            <person name="Felis G.E."/>
            <person name="de Vos W.M."/>
            <person name="Barrangou R."/>
            <person name="Klaenhammer T.R."/>
            <person name="Caufield P.W."/>
            <person name="Cui Y."/>
            <person name="Zhang H."/>
            <person name="O'Toole P.W."/>
        </authorList>
    </citation>
    <scope>NUCLEOTIDE SEQUENCE [LARGE SCALE GENOMIC DNA]</scope>
    <source>
        <strain evidence="2 3">JCM 17158</strain>
    </source>
</reference>
<keyword evidence="3" id="KW-1185">Reference proteome</keyword>
<proteinExistence type="predicted"/>
<dbReference type="PATRIC" id="fig|1291734.4.peg.1414"/>